<dbReference type="Pfam" id="PF02575">
    <property type="entry name" value="YbaB_DNA_bd"/>
    <property type="match status" value="1"/>
</dbReference>
<name>A0A934V218_9PSEU</name>
<reference evidence="2" key="1">
    <citation type="submission" date="2020-12" db="EMBL/GenBank/DDBJ databases">
        <title>Prauserella sp. ASG 168, a novel actinomycete isolated from cave rock.</title>
        <authorList>
            <person name="Suriyachadkun C."/>
        </authorList>
    </citation>
    <scope>NUCLEOTIDE SEQUENCE</scope>
    <source>
        <strain evidence="2">ASG 168</strain>
    </source>
</reference>
<evidence type="ECO:0000256" key="1">
    <source>
        <dbReference type="SAM" id="MobiDB-lite"/>
    </source>
</evidence>
<gene>
    <name evidence="2" type="ORF">JHE00_09165</name>
</gene>
<dbReference type="EMBL" id="JAENJH010000002">
    <property type="protein sequence ID" value="MBK1784496.1"/>
    <property type="molecule type" value="Genomic_DNA"/>
</dbReference>
<sequence length="143" mass="15077">MERSTSGVERARTQLGALVRRTGDARDELAAERFSYTSPDRLVTATVDGTGALVGLTIAEGTLHMGESVTDDLGSLLVTAVNTARRGATLDSRDRLASVIGGKRADALVGASEYDALLGDVEQHGGSHVEPPQDEDGDSPWQR</sequence>
<evidence type="ECO:0000313" key="2">
    <source>
        <dbReference type="EMBL" id="MBK1784496.1"/>
    </source>
</evidence>
<keyword evidence="3" id="KW-1185">Reference proteome</keyword>
<evidence type="ECO:0000313" key="3">
    <source>
        <dbReference type="Proteomes" id="UP000635245"/>
    </source>
</evidence>
<proteinExistence type="predicted"/>
<dbReference type="InterPro" id="IPR004401">
    <property type="entry name" value="YbaB/EbfC"/>
</dbReference>
<dbReference type="Proteomes" id="UP000635245">
    <property type="component" value="Unassembled WGS sequence"/>
</dbReference>
<protein>
    <submittedName>
        <fullName evidence="2">YbaB/EbfC family nucleoid-associated protein</fullName>
    </submittedName>
</protein>
<dbReference type="Gene3D" id="3.30.1310.10">
    <property type="entry name" value="Nucleoid-associated protein YbaB-like domain"/>
    <property type="match status" value="1"/>
</dbReference>
<comment type="caution">
    <text evidence="2">The sequence shown here is derived from an EMBL/GenBank/DDBJ whole genome shotgun (WGS) entry which is preliminary data.</text>
</comment>
<dbReference type="GO" id="GO:0003677">
    <property type="term" value="F:DNA binding"/>
    <property type="evidence" value="ECO:0007669"/>
    <property type="project" value="InterPro"/>
</dbReference>
<feature type="region of interest" description="Disordered" evidence="1">
    <location>
        <begin position="119"/>
        <end position="143"/>
    </location>
</feature>
<organism evidence="2 3">
    <name type="scientific">Prauserella cavernicola</name>
    <dbReference type="NCBI Taxonomy" id="2800127"/>
    <lineage>
        <taxon>Bacteria</taxon>
        <taxon>Bacillati</taxon>
        <taxon>Actinomycetota</taxon>
        <taxon>Actinomycetes</taxon>
        <taxon>Pseudonocardiales</taxon>
        <taxon>Pseudonocardiaceae</taxon>
        <taxon>Prauserella</taxon>
    </lineage>
</organism>
<dbReference type="SUPFAM" id="SSF82607">
    <property type="entry name" value="YbaB-like"/>
    <property type="match status" value="1"/>
</dbReference>
<dbReference type="InterPro" id="IPR036894">
    <property type="entry name" value="YbaB-like_sf"/>
</dbReference>
<dbReference type="AlphaFoldDB" id="A0A934V218"/>
<dbReference type="RefSeq" id="WP_200316932.1">
    <property type="nucleotide sequence ID" value="NZ_JAENJH010000002.1"/>
</dbReference>
<feature type="compositionally biased region" description="Acidic residues" evidence="1">
    <location>
        <begin position="132"/>
        <end position="143"/>
    </location>
</feature>
<accession>A0A934V218</accession>